<organism evidence="1">
    <name type="scientific">uncultured Stenotrophomonas sp</name>
    <dbReference type="NCBI Taxonomy" id="165438"/>
    <lineage>
        <taxon>Bacteria</taxon>
        <taxon>Pseudomonadati</taxon>
        <taxon>Pseudomonadota</taxon>
        <taxon>Gammaproteobacteria</taxon>
        <taxon>Lysobacterales</taxon>
        <taxon>Lysobacteraceae</taxon>
        <taxon>Stenotrophomonas</taxon>
        <taxon>environmental samples</taxon>
    </lineage>
</organism>
<proteinExistence type="predicted"/>
<name>A0A1Y5Q862_9GAMM</name>
<gene>
    <name evidence="1" type="ORF">STPYR_12186</name>
</gene>
<protein>
    <recommendedName>
        <fullName evidence="2">Metallo-beta-lactamase domain-containing protein</fullName>
    </recommendedName>
</protein>
<dbReference type="PANTHER" id="PTHR36839">
    <property type="entry name" value="METALLO-BETA-LACTAMASE FAMILY PROTEIN (AFU_ORTHOLOGUE AFUA_5G12770)"/>
    <property type="match status" value="1"/>
</dbReference>
<dbReference type="EMBL" id="FLTS01000001">
    <property type="protein sequence ID" value="SBV37256.1"/>
    <property type="molecule type" value="Genomic_DNA"/>
</dbReference>
<reference evidence="1" key="1">
    <citation type="submission" date="2016-03" db="EMBL/GenBank/DDBJ databases">
        <authorList>
            <person name="Ploux O."/>
        </authorList>
    </citation>
    <scope>NUCLEOTIDE SEQUENCE</scope>
    <source>
        <strain evidence="1">UC10</strain>
    </source>
</reference>
<dbReference type="Gene3D" id="3.60.15.10">
    <property type="entry name" value="Ribonuclease Z/Hydroxyacylglutathione hydrolase-like"/>
    <property type="match status" value="1"/>
</dbReference>
<evidence type="ECO:0008006" key="2">
    <source>
        <dbReference type="Google" id="ProtNLM"/>
    </source>
</evidence>
<dbReference type="AlphaFoldDB" id="A0A1Y5Q862"/>
<evidence type="ECO:0000313" key="1">
    <source>
        <dbReference type="EMBL" id="SBV37256.1"/>
    </source>
</evidence>
<dbReference type="SUPFAM" id="SSF56281">
    <property type="entry name" value="Metallo-hydrolase/oxidoreductase"/>
    <property type="match status" value="1"/>
</dbReference>
<dbReference type="PANTHER" id="PTHR36839:SF1">
    <property type="entry name" value="METALLO-BETA-LACTAMASE FAMILY PROTEIN (AFU_ORTHOLOGUE AFUA_5G12770)"/>
    <property type="match status" value="1"/>
</dbReference>
<dbReference type="InterPro" id="IPR036866">
    <property type="entry name" value="RibonucZ/Hydroxyglut_hydro"/>
</dbReference>
<sequence length="266" mass="29346">MPHPICETCGTQFEASDRPPVCCPICEDERQYVGWHGQRWTDMAALRAGKRLRIEEDAGLLGIGVVDFAIPQRALLLPTDAGNLLWECVSLVTDAAVDALRARGGVDAIVISHPHFYSSMVEWSEALGGVPILLHAADRGWVQRASPRIEFWQGDEKRLSADVTLVRAGGHFDGSTVLHWRRGPRGGALFPGDALQVAVDRRHVGFLYSYPNNVPMRSSDVRAMQARLRGFEFEDVYGFTWGRNILGGGRAAVDASFARHLERVAS</sequence>
<accession>A0A1Y5Q862</accession>